<protein>
    <submittedName>
        <fullName evidence="2">Uncharacterized protein</fullName>
    </submittedName>
</protein>
<name>A0A3M0KQ56_HIRRU</name>
<organism evidence="2 3">
    <name type="scientific">Hirundo rustica rustica</name>
    <dbReference type="NCBI Taxonomy" id="333673"/>
    <lineage>
        <taxon>Eukaryota</taxon>
        <taxon>Metazoa</taxon>
        <taxon>Chordata</taxon>
        <taxon>Craniata</taxon>
        <taxon>Vertebrata</taxon>
        <taxon>Euteleostomi</taxon>
        <taxon>Archelosauria</taxon>
        <taxon>Archosauria</taxon>
        <taxon>Dinosauria</taxon>
        <taxon>Saurischia</taxon>
        <taxon>Theropoda</taxon>
        <taxon>Coelurosauria</taxon>
        <taxon>Aves</taxon>
        <taxon>Neognathae</taxon>
        <taxon>Neoaves</taxon>
        <taxon>Telluraves</taxon>
        <taxon>Australaves</taxon>
        <taxon>Passeriformes</taxon>
        <taxon>Sylvioidea</taxon>
        <taxon>Hirundinidae</taxon>
        <taxon>Hirundo</taxon>
    </lineage>
</organism>
<dbReference type="EMBL" id="QRBI01000104">
    <property type="protein sequence ID" value="RMC15422.1"/>
    <property type="molecule type" value="Genomic_DNA"/>
</dbReference>
<gene>
    <name evidence="2" type="ORF">DUI87_07613</name>
</gene>
<dbReference type="Proteomes" id="UP000269221">
    <property type="component" value="Unassembled WGS sequence"/>
</dbReference>
<feature type="region of interest" description="Disordered" evidence="1">
    <location>
        <begin position="1"/>
        <end position="34"/>
    </location>
</feature>
<comment type="caution">
    <text evidence="2">The sequence shown here is derived from an EMBL/GenBank/DDBJ whole genome shotgun (WGS) entry which is preliminary data.</text>
</comment>
<accession>A0A3M0KQ56</accession>
<keyword evidence="3" id="KW-1185">Reference proteome</keyword>
<evidence type="ECO:0000313" key="2">
    <source>
        <dbReference type="EMBL" id="RMC15422.1"/>
    </source>
</evidence>
<proteinExistence type="predicted"/>
<feature type="compositionally biased region" description="Polar residues" evidence="1">
    <location>
        <begin position="1"/>
        <end position="10"/>
    </location>
</feature>
<feature type="compositionally biased region" description="Polar residues" evidence="1">
    <location>
        <begin position="17"/>
        <end position="28"/>
    </location>
</feature>
<evidence type="ECO:0000256" key="1">
    <source>
        <dbReference type="SAM" id="MobiDB-lite"/>
    </source>
</evidence>
<reference evidence="2 3" key="1">
    <citation type="submission" date="2018-07" db="EMBL/GenBank/DDBJ databases">
        <title>A high quality draft genome assembly of the barn swallow (H. rustica rustica).</title>
        <authorList>
            <person name="Formenti G."/>
            <person name="Chiara M."/>
            <person name="Poveda L."/>
            <person name="Francoijs K.-J."/>
            <person name="Bonisoli-Alquati A."/>
            <person name="Canova L."/>
            <person name="Gianfranceschi L."/>
            <person name="Horner D.S."/>
            <person name="Saino N."/>
        </authorList>
    </citation>
    <scope>NUCLEOTIDE SEQUENCE [LARGE SCALE GENOMIC DNA]</scope>
    <source>
        <strain evidence="2">Chelidonia</strain>
        <tissue evidence="2">Blood</tissue>
    </source>
</reference>
<evidence type="ECO:0000313" key="3">
    <source>
        <dbReference type="Proteomes" id="UP000269221"/>
    </source>
</evidence>
<dbReference type="AlphaFoldDB" id="A0A3M0KQ56"/>
<sequence length="159" mass="18039">MESSQASGQLTPKGGSSRPSSMLLTLSGQKEEEKGPTYRKFTEFYMSLLPKFSRGLEGNIKQKFLRYKLARNWGGVVSRGVDAQAEQHDCSLPDDERDNEITCPELPDTYLIDFCNAKQKLQKCIQFGFKYTEKMKSDHLGSPVHQVKDINYLNSYDGN</sequence>